<dbReference type="EMBL" id="CP144692">
    <property type="protein sequence ID" value="WVY96652.1"/>
    <property type="molecule type" value="Genomic_DNA"/>
</dbReference>
<name>A0AAQ3MSX8_VIGMU</name>
<feature type="transmembrane region" description="Helical" evidence="1">
    <location>
        <begin position="67"/>
        <end position="89"/>
    </location>
</feature>
<keyword evidence="1" id="KW-1133">Transmembrane helix</keyword>
<gene>
    <name evidence="2" type="ORF">V8G54_028803</name>
</gene>
<keyword evidence="3" id="KW-1185">Reference proteome</keyword>
<sequence length="110" mass="12679">MEPSTKLNNSFGTLLSNLQFYCRLIGQLMYFTTTRLDLVFITQQLSQYVSQSMDTHHRYAIVISKDLLLEAFIFLPTHLSFLSVLLILIETVVRKPKNLSPDIVSFLSLH</sequence>
<dbReference type="AlphaFoldDB" id="A0AAQ3MSX8"/>
<accession>A0AAQ3MSX8</accession>
<proteinExistence type="predicted"/>
<evidence type="ECO:0000313" key="3">
    <source>
        <dbReference type="Proteomes" id="UP001374535"/>
    </source>
</evidence>
<organism evidence="2 3">
    <name type="scientific">Vigna mungo</name>
    <name type="common">Black gram</name>
    <name type="synonym">Phaseolus mungo</name>
    <dbReference type="NCBI Taxonomy" id="3915"/>
    <lineage>
        <taxon>Eukaryota</taxon>
        <taxon>Viridiplantae</taxon>
        <taxon>Streptophyta</taxon>
        <taxon>Embryophyta</taxon>
        <taxon>Tracheophyta</taxon>
        <taxon>Spermatophyta</taxon>
        <taxon>Magnoliopsida</taxon>
        <taxon>eudicotyledons</taxon>
        <taxon>Gunneridae</taxon>
        <taxon>Pentapetalae</taxon>
        <taxon>rosids</taxon>
        <taxon>fabids</taxon>
        <taxon>Fabales</taxon>
        <taxon>Fabaceae</taxon>
        <taxon>Papilionoideae</taxon>
        <taxon>50 kb inversion clade</taxon>
        <taxon>NPAAA clade</taxon>
        <taxon>indigoferoid/millettioid clade</taxon>
        <taxon>Phaseoleae</taxon>
        <taxon>Vigna</taxon>
    </lineage>
</organism>
<evidence type="ECO:0000313" key="2">
    <source>
        <dbReference type="EMBL" id="WVY96652.1"/>
    </source>
</evidence>
<dbReference type="Proteomes" id="UP001374535">
    <property type="component" value="Chromosome 9"/>
</dbReference>
<evidence type="ECO:0000256" key="1">
    <source>
        <dbReference type="SAM" id="Phobius"/>
    </source>
</evidence>
<keyword evidence="1" id="KW-0472">Membrane</keyword>
<reference evidence="2 3" key="1">
    <citation type="journal article" date="2023" name="Life. Sci Alliance">
        <title>Evolutionary insights into 3D genome organization and epigenetic landscape of Vigna mungo.</title>
        <authorList>
            <person name="Junaid A."/>
            <person name="Singh B."/>
            <person name="Bhatia S."/>
        </authorList>
    </citation>
    <scope>NUCLEOTIDE SEQUENCE [LARGE SCALE GENOMIC DNA]</scope>
    <source>
        <strain evidence="2">Urdbean</strain>
    </source>
</reference>
<protein>
    <submittedName>
        <fullName evidence="2">Uncharacterized protein</fullName>
    </submittedName>
</protein>
<keyword evidence="1" id="KW-0812">Transmembrane</keyword>